<accession>A0A0A0DE56</accession>
<dbReference type="Proteomes" id="UP000029995">
    <property type="component" value="Unassembled WGS sequence"/>
</dbReference>
<dbReference type="InterPro" id="IPR003607">
    <property type="entry name" value="HD/PDEase_dom"/>
</dbReference>
<name>A0A0A0DE56_9PROT</name>
<evidence type="ECO:0000313" key="2">
    <source>
        <dbReference type="EMBL" id="KGM36183.1"/>
    </source>
</evidence>
<feature type="domain" description="HD/PDEase" evidence="1">
    <location>
        <begin position="24"/>
        <end position="134"/>
    </location>
</feature>
<dbReference type="EMBL" id="JANX01000001">
    <property type="protein sequence ID" value="KGM36183.1"/>
    <property type="molecule type" value="Genomic_DNA"/>
</dbReference>
<gene>
    <name evidence="2" type="ORF">P409_00615</name>
</gene>
<dbReference type="RefSeq" id="WP_034830648.1">
    <property type="nucleotide sequence ID" value="NZ_JANX01000001.1"/>
</dbReference>
<dbReference type="GO" id="GO:0008893">
    <property type="term" value="F:guanosine-3',5'-bis(diphosphate) 3'-diphosphatase activity"/>
    <property type="evidence" value="ECO:0007669"/>
    <property type="project" value="TreeGrafter"/>
</dbReference>
<dbReference type="AlphaFoldDB" id="A0A0A0DE56"/>
<dbReference type="SMART" id="SM00471">
    <property type="entry name" value="HDc"/>
    <property type="match status" value="1"/>
</dbReference>
<dbReference type="Pfam" id="PF13328">
    <property type="entry name" value="HD_4"/>
    <property type="match status" value="1"/>
</dbReference>
<dbReference type="OrthoDB" id="9802385at2"/>
<dbReference type="Gene3D" id="1.10.3210.10">
    <property type="entry name" value="Hypothetical protein af1432"/>
    <property type="match status" value="1"/>
</dbReference>
<evidence type="ECO:0000259" key="1">
    <source>
        <dbReference type="SMART" id="SM00471"/>
    </source>
</evidence>
<protein>
    <recommendedName>
        <fullName evidence="1">HD/PDEase domain-containing protein</fullName>
    </recommendedName>
</protein>
<reference evidence="2 3" key="1">
    <citation type="submission" date="2014-01" db="EMBL/GenBank/DDBJ databases">
        <title>Genome sequence determination for a cystic fibrosis isolate, Inquilinus limosus.</title>
        <authorList>
            <person name="Pino M."/>
            <person name="Di Conza J."/>
            <person name="Gutkind G."/>
        </authorList>
    </citation>
    <scope>NUCLEOTIDE SEQUENCE [LARGE SCALE GENOMIC DNA]</scope>
    <source>
        <strain evidence="2 3">MP06</strain>
    </source>
</reference>
<dbReference type="PANTHER" id="PTHR46246">
    <property type="entry name" value="GUANOSINE-3',5'-BIS(DIPHOSPHATE) 3'-PYROPHOSPHOHYDROLASE MESH1"/>
    <property type="match status" value="1"/>
</dbReference>
<evidence type="ECO:0000313" key="3">
    <source>
        <dbReference type="Proteomes" id="UP000029995"/>
    </source>
</evidence>
<dbReference type="PANTHER" id="PTHR46246:SF1">
    <property type="entry name" value="GUANOSINE-3',5'-BIS(DIPHOSPHATE) 3'-PYROPHOSPHOHYDROLASE MESH1"/>
    <property type="match status" value="1"/>
</dbReference>
<comment type="caution">
    <text evidence="2">The sequence shown here is derived from an EMBL/GenBank/DDBJ whole genome shotgun (WGS) entry which is preliminary data.</text>
</comment>
<organism evidence="2 3">
    <name type="scientific">Inquilinus limosus MP06</name>
    <dbReference type="NCBI Taxonomy" id="1398085"/>
    <lineage>
        <taxon>Bacteria</taxon>
        <taxon>Pseudomonadati</taxon>
        <taxon>Pseudomonadota</taxon>
        <taxon>Alphaproteobacteria</taxon>
        <taxon>Rhodospirillales</taxon>
        <taxon>Rhodospirillaceae</taxon>
        <taxon>Inquilinus</taxon>
    </lineage>
</organism>
<dbReference type="SUPFAM" id="SSF109604">
    <property type="entry name" value="HD-domain/PDEase-like"/>
    <property type="match status" value="1"/>
</dbReference>
<dbReference type="InterPro" id="IPR052194">
    <property type="entry name" value="MESH1"/>
</dbReference>
<sequence>MTIEKARAFAIGAHNGIGQVRKYTGEPYWWHCQNVAWWVRMADYWTDEMAAAAWLHDVVEDTKVTHQQLLDEFGREIASLVQQVSDVSRPGDGNRKARKQLDLEHLAEASPAAKTIKLADIIDNTESIVRHDPNFAKVYLAEKAALLEVLTEGDPGLWAIAKRQVTP</sequence>
<proteinExistence type="predicted"/>